<name>A0A0C9T710_PLICR</name>
<organism evidence="2 3">
    <name type="scientific">Plicaturopsis crispa FD-325 SS-3</name>
    <dbReference type="NCBI Taxonomy" id="944288"/>
    <lineage>
        <taxon>Eukaryota</taxon>
        <taxon>Fungi</taxon>
        <taxon>Dikarya</taxon>
        <taxon>Basidiomycota</taxon>
        <taxon>Agaricomycotina</taxon>
        <taxon>Agaricomycetes</taxon>
        <taxon>Agaricomycetidae</taxon>
        <taxon>Amylocorticiales</taxon>
        <taxon>Amylocorticiaceae</taxon>
        <taxon>Plicatura</taxon>
        <taxon>Plicaturopsis crispa</taxon>
    </lineage>
</organism>
<feature type="compositionally biased region" description="Basic and acidic residues" evidence="1">
    <location>
        <begin position="214"/>
        <end position="228"/>
    </location>
</feature>
<evidence type="ECO:0000313" key="3">
    <source>
        <dbReference type="Proteomes" id="UP000053263"/>
    </source>
</evidence>
<reference evidence="2 3" key="1">
    <citation type="submission" date="2014-06" db="EMBL/GenBank/DDBJ databases">
        <title>Evolutionary Origins and Diversification of the Mycorrhizal Mutualists.</title>
        <authorList>
            <consortium name="DOE Joint Genome Institute"/>
            <consortium name="Mycorrhizal Genomics Consortium"/>
            <person name="Kohler A."/>
            <person name="Kuo A."/>
            <person name="Nagy L.G."/>
            <person name="Floudas D."/>
            <person name="Copeland A."/>
            <person name="Barry K.W."/>
            <person name="Cichocki N."/>
            <person name="Veneault-Fourrey C."/>
            <person name="LaButti K."/>
            <person name="Lindquist E.A."/>
            <person name="Lipzen A."/>
            <person name="Lundell T."/>
            <person name="Morin E."/>
            <person name="Murat C."/>
            <person name="Riley R."/>
            <person name="Ohm R."/>
            <person name="Sun H."/>
            <person name="Tunlid A."/>
            <person name="Henrissat B."/>
            <person name="Grigoriev I.V."/>
            <person name="Hibbett D.S."/>
            <person name="Martin F."/>
        </authorList>
    </citation>
    <scope>NUCLEOTIDE SEQUENCE [LARGE SCALE GENOMIC DNA]</scope>
    <source>
        <strain evidence="2 3">FD-325 SS-3</strain>
    </source>
</reference>
<accession>A0A0C9T710</accession>
<sequence>MASASRSRTQPTTHISAPARRKPAQRVPVVDEKNALALHVVNVPTTSSPAPDSTSPKGTGTTLIRRLTSRLRLQPSPTSSPSSSESPTPSKPATKPASGRFHPPTAQVNTHPNAFTSPGAREAALRARGLLPASPTPPRKDLSEQERLRDARVSVLVPLPLCRDGDEEGEESAAARIKREWEERVRGAGREEGGERESEVTPTLMPAPPPPLPAKDRDTPTPVKDRDTLTPLPSPPSSKKPARLSAPVSVPALSTSSTTSSNTNNSPPTSASHDHGFNKRARKAEGERELSPPFIVESPADDVAPQEIAPPIPEPHEKEKEQGKATDARATLGISDPKKLPRRSATSPRPAPTLDTPSPPVSARERRTSLGLFKKKSRDHDLTSASTPPPPSAFPPRRASFINLRRSLGGGGAKPRPKSLVVPSASAGAGTGAGFDASHLPPSPSLPSTTTSSSLAAGVPPSPSYTGSFSSKSQAFSSKSRQSVGVGRRVPLSPTMHSRGSILLETKEIQDEESRRLSEMAFLL</sequence>
<gene>
    <name evidence="2" type="ORF">PLICRDRAFT_45220</name>
</gene>
<keyword evidence="3" id="KW-1185">Reference proteome</keyword>
<feature type="compositionally biased region" description="Basic and acidic residues" evidence="1">
    <location>
        <begin position="177"/>
        <end position="199"/>
    </location>
</feature>
<evidence type="ECO:0000256" key="1">
    <source>
        <dbReference type="SAM" id="MobiDB-lite"/>
    </source>
</evidence>
<dbReference type="OrthoDB" id="3168445at2759"/>
<feature type="compositionally biased region" description="Low complexity" evidence="1">
    <location>
        <begin position="468"/>
        <end position="483"/>
    </location>
</feature>
<feature type="compositionally biased region" description="Basic and acidic residues" evidence="1">
    <location>
        <begin position="272"/>
        <end position="290"/>
    </location>
</feature>
<protein>
    <submittedName>
        <fullName evidence="2">Unplaced genomic scaffold PLICRscaffold_15, whole genome shotgun sequence</fullName>
    </submittedName>
</protein>
<feature type="region of interest" description="Disordered" evidence="1">
    <location>
        <begin position="1"/>
        <end position="499"/>
    </location>
</feature>
<dbReference type="HOGENOM" id="CLU_457127_0_0_1"/>
<feature type="compositionally biased region" description="Low complexity" evidence="1">
    <location>
        <begin position="239"/>
        <end position="271"/>
    </location>
</feature>
<feature type="compositionally biased region" description="Basic and acidic residues" evidence="1">
    <location>
        <begin position="138"/>
        <end position="152"/>
    </location>
</feature>
<feature type="compositionally biased region" description="Basic and acidic residues" evidence="1">
    <location>
        <begin position="314"/>
        <end position="327"/>
    </location>
</feature>
<evidence type="ECO:0000313" key="2">
    <source>
        <dbReference type="EMBL" id="KII85104.1"/>
    </source>
</evidence>
<dbReference type="Proteomes" id="UP000053263">
    <property type="component" value="Unassembled WGS sequence"/>
</dbReference>
<feature type="compositionally biased region" description="Low complexity" evidence="1">
    <location>
        <begin position="118"/>
        <end position="133"/>
    </location>
</feature>
<dbReference type="AlphaFoldDB" id="A0A0C9T710"/>
<dbReference type="EMBL" id="KN832568">
    <property type="protein sequence ID" value="KII85104.1"/>
    <property type="molecule type" value="Genomic_DNA"/>
</dbReference>
<feature type="compositionally biased region" description="Polar residues" evidence="1">
    <location>
        <begin position="1"/>
        <end position="15"/>
    </location>
</feature>
<feature type="compositionally biased region" description="Low complexity" evidence="1">
    <location>
        <begin position="446"/>
        <end position="455"/>
    </location>
</feature>
<proteinExistence type="predicted"/>
<feature type="compositionally biased region" description="Polar residues" evidence="1">
    <location>
        <begin position="106"/>
        <end position="116"/>
    </location>
</feature>
<feature type="compositionally biased region" description="Low complexity" evidence="1">
    <location>
        <begin position="44"/>
        <end position="98"/>
    </location>
</feature>